<dbReference type="Proteomes" id="UP001057134">
    <property type="component" value="Chromosome"/>
</dbReference>
<feature type="domain" description="DUF218" evidence="1">
    <location>
        <begin position="33"/>
        <end position="150"/>
    </location>
</feature>
<dbReference type="InterPro" id="IPR014729">
    <property type="entry name" value="Rossmann-like_a/b/a_fold"/>
</dbReference>
<sequence>MLISELHADRLSRDDLTRLLFADSPLKEERGECIFVFGSGGSLAEERVKKAVQLYHAGKASLILFSGGTRWGQRSVPESLIMREQAMQWGVPAEAILVEMESDHTKENVLASMLVLDRKLGLNRIGRLLVVSAPWHMRRCLLTLRTYMPGWIDYALCPDDRSCGQSYNWWLCPGEEKKVYREAEALIHYVREGHIADELF</sequence>
<protein>
    <recommendedName>
        <fullName evidence="1">DUF218 domain-containing protein</fullName>
    </recommendedName>
</protein>
<dbReference type="CDD" id="cd06259">
    <property type="entry name" value="YdcF-like"/>
    <property type="match status" value="1"/>
</dbReference>
<dbReference type="Pfam" id="PF02698">
    <property type="entry name" value="DUF218"/>
    <property type="match status" value="1"/>
</dbReference>
<dbReference type="PANTHER" id="PTHR30336">
    <property type="entry name" value="INNER MEMBRANE PROTEIN, PROBABLE PERMEASE"/>
    <property type="match status" value="1"/>
</dbReference>
<proteinExistence type="predicted"/>
<name>A0ABY4RUS0_9BACL</name>
<gene>
    <name evidence="2" type="ORF">SK3146_05082</name>
</gene>
<accession>A0ABY4RUS0</accession>
<evidence type="ECO:0000313" key="3">
    <source>
        <dbReference type="Proteomes" id="UP001057134"/>
    </source>
</evidence>
<dbReference type="InterPro" id="IPR051599">
    <property type="entry name" value="Cell_Envelope_Assoc"/>
</dbReference>
<dbReference type="InterPro" id="IPR003848">
    <property type="entry name" value="DUF218"/>
</dbReference>
<evidence type="ECO:0000313" key="2">
    <source>
        <dbReference type="EMBL" id="UQZ85793.1"/>
    </source>
</evidence>
<reference evidence="2" key="1">
    <citation type="submission" date="2018-02" db="EMBL/GenBank/DDBJ databases">
        <authorList>
            <person name="Kim S.-K."/>
            <person name="Jung H.-I."/>
            <person name="Lee S.-W."/>
        </authorList>
    </citation>
    <scope>NUCLEOTIDE SEQUENCE</scope>
    <source>
        <strain evidence="2">SK3146</strain>
    </source>
</reference>
<dbReference type="EMBL" id="CP027059">
    <property type="protein sequence ID" value="UQZ85793.1"/>
    <property type="molecule type" value="Genomic_DNA"/>
</dbReference>
<dbReference type="PANTHER" id="PTHR30336:SF20">
    <property type="entry name" value="DUF218 DOMAIN-CONTAINING PROTEIN"/>
    <property type="match status" value="1"/>
</dbReference>
<reference evidence="2" key="2">
    <citation type="journal article" date="2021" name="J Anim Sci Technol">
        <title>Complete genome sequence of Paenibacillus konkukensis sp. nov. SK3146 as a potential probiotic strain.</title>
        <authorList>
            <person name="Jung H.I."/>
            <person name="Park S."/>
            <person name="Niu K.M."/>
            <person name="Lee S.W."/>
            <person name="Kothari D."/>
            <person name="Yi K.J."/>
            <person name="Kim S.K."/>
        </authorList>
    </citation>
    <scope>NUCLEOTIDE SEQUENCE</scope>
    <source>
        <strain evidence="2">SK3146</strain>
    </source>
</reference>
<organism evidence="2 3">
    <name type="scientific">Paenibacillus konkukensis</name>
    <dbReference type="NCBI Taxonomy" id="2020716"/>
    <lineage>
        <taxon>Bacteria</taxon>
        <taxon>Bacillati</taxon>
        <taxon>Bacillota</taxon>
        <taxon>Bacilli</taxon>
        <taxon>Bacillales</taxon>
        <taxon>Paenibacillaceae</taxon>
        <taxon>Paenibacillus</taxon>
    </lineage>
</organism>
<dbReference type="RefSeq" id="WP_249861388.1">
    <property type="nucleotide sequence ID" value="NZ_CP027059.1"/>
</dbReference>
<dbReference type="Gene3D" id="3.40.50.620">
    <property type="entry name" value="HUPs"/>
    <property type="match status" value="1"/>
</dbReference>
<evidence type="ECO:0000259" key="1">
    <source>
        <dbReference type="Pfam" id="PF02698"/>
    </source>
</evidence>
<keyword evidence="3" id="KW-1185">Reference proteome</keyword>